<feature type="transmembrane region" description="Helical" evidence="8">
    <location>
        <begin position="195"/>
        <end position="213"/>
    </location>
</feature>
<dbReference type="GO" id="GO:0015086">
    <property type="term" value="F:cadmium ion transmembrane transporter activity"/>
    <property type="evidence" value="ECO:0007669"/>
    <property type="project" value="TreeGrafter"/>
</dbReference>
<dbReference type="PROSITE" id="PS50920">
    <property type="entry name" value="SOLCAR"/>
    <property type="match status" value="3"/>
</dbReference>
<feature type="repeat" description="Solcar" evidence="6">
    <location>
        <begin position="559"/>
        <end position="648"/>
    </location>
</feature>
<feature type="compositionally biased region" description="Basic and acidic residues" evidence="7">
    <location>
        <begin position="990"/>
        <end position="1018"/>
    </location>
</feature>
<dbReference type="Pfam" id="PF00153">
    <property type="entry name" value="Mito_carr"/>
    <property type="match status" value="3"/>
</dbReference>
<dbReference type="NCBIfam" id="TIGR01197">
    <property type="entry name" value="nramp"/>
    <property type="match status" value="1"/>
</dbReference>
<feature type="transmembrane region" description="Helical" evidence="8">
    <location>
        <begin position="164"/>
        <end position="183"/>
    </location>
</feature>
<accession>A0A7J6U012</accession>
<dbReference type="Gene3D" id="1.50.40.10">
    <property type="entry name" value="Mitochondrial carrier domain"/>
    <property type="match status" value="1"/>
</dbReference>
<dbReference type="InterPro" id="IPR018108">
    <property type="entry name" value="MCP_transmembrane"/>
</dbReference>
<proteinExistence type="predicted"/>
<dbReference type="PRINTS" id="PR00447">
    <property type="entry name" value="NATRESASSCMP"/>
</dbReference>
<feature type="transmembrane region" description="Helical" evidence="8">
    <location>
        <begin position="134"/>
        <end position="158"/>
    </location>
</feature>
<feature type="region of interest" description="Disordered" evidence="7">
    <location>
        <begin position="841"/>
        <end position="863"/>
    </location>
</feature>
<evidence type="ECO:0000256" key="6">
    <source>
        <dbReference type="PROSITE-ProRule" id="PRU00282"/>
    </source>
</evidence>
<evidence type="ECO:0000256" key="8">
    <source>
        <dbReference type="SAM" id="Phobius"/>
    </source>
</evidence>
<feature type="transmembrane region" description="Helical" evidence="8">
    <location>
        <begin position="512"/>
        <end position="532"/>
    </location>
</feature>
<evidence type="ECO:0000256" key="7">
    <source>
        <dbReference type="SAM" id="MobiDB-lite"/>
    </source>
</evidence>
<feature type="region of interest" description="Disordered" evidence="7">
    <location>
        <begin position="947"/>
        <end position="1047"/>
    </location>
</feature>
<comment type="subcellular location">
    <subcellularLocation>
        <location evidence="1">Membrane</location>
        <topology evidence="1">Multi-pass membrane protein</topology>
    </subcellularLocation>
</comment>
<feature type="transmembrane region" description="Helical" evidence="8">
    <location>
        <begin position="274"/>
        <end position="296"/>
    </location>
</feature>
<keyword evidence="5 6" id="KW-0472">Membrane</keyword>
<evidence type="ECO:0000256" key="4">
    <source>
        <dbReference type="ARBA" id="ARBA00022989"/>
    </source>
</evidence>
<evidence type="ECO:0000313" key="9">
    <source>
        <dbReference type="EMBL" id="KAF4750695.1"/>
    </source>
</evidence>
<dbReference type="GO" id="GO:0005886">
    <property type="term" value="C:plasma membrane"/>
    <property type="evidence" value="ECO:0007669"/>
    <property type="project" value="TreeGrafter"/>
</dbReference>
<reference evidence="9 10" key="1">
    <citation type="submission" date="2020-04" db="EMBL/GenBank/DDBJ databases">
        <title>Perkinsus olseni comparative genomics.</title>
        <authorList>
            <person name="Bogema D.R."/>
        </authorList>
    </citation>
    <scope>NUCLEOTIDE SEQUENCE [LARGE SCALE GENOMIC DNA]</scope>
    <source>
        <strain evidence="9">ATCC PRA-205</strain>
    </source>
</reference>
<feature type="region of interest" description="Disordered" evidence="7">
    <location>
        <begin position="1"/>
        <end position="25"/>
    </location>
</feature>
<evidence type="ECO:0000256" key="5">
    <source>
        <dbReference type="ARBA" id="ARBA00023136"/>
    </source>
</evidence>
<feature type="repeat" description="Solcar" evidence="6">
    <location>
        <begin position="756"/>
        <end position="844"/>
    </location>
</feature>
<evidence type="ECO:0000313" key="10">
    <source>
        <dbReference type="Proteomes" id="UP000574390"/>
    </source>
</evidence>
<dbReference type="GO" id="GO:0034755">
    <property type="term" value="P:iron ion transmembrane transport"/>
    <property type="evidence" value="ECO:0007669"/>
    <property type="project" value="TreeGrafter"/>
</dbReference>
<dbReference type="NCBIfam" id="NF037982">
    <property type="entry name" value="Nramp_1"/>
    <property type="match status" value="1"/>
</dbReference>
<feature type="transmembrane region" description="Helical" evidence="8">
    <location>
        <begin position="448"/>
        <end position="471"/>
    </location>
</feature>
<organism evidence="9 10">
    <name type="scientific">Perkinsus olseni</name>
    <name type="common">Perkinsus atlanticus</name>
    <dbReference type="NCBI Taxonomy" id="32597"/>
    <lineage>
        <taxon>Eukaryota</taxon>
        <taxon>Sar</taxon>
        <taxon>Alveolata</taxon>
        <taxon>Perkinsozoa</taxon>
        <taxon>Perkinsea</taxon>
        <taxon>Perkinsida</taxon>
        <taxon>Perkinsidae</taxon>
        <taxon>Perkinsus</taxon>
    </lineage>
</organism>
<dbReference type="PANTHER" id="PTHR11706:SF33">
    <property type="entry name" value="NATURAL RESISTANCE-ASSOCIATED MACROPHAGE PROTEIN 2"/>
    <property type="match status" value="1"/>
</dbReference>
<feature type="repeat" description="Solcar" evidence="6">
    <location>
        <begin position="660"/>
        <end position="749"/>
    </location>
</feature>
<feature type="compositionally biased region" description="Basic residues" evidence="7">
    <location>
        <begin position="1019"/>
        <end position="1043"/>
    </location>
</feature>
<name>A0A7J6U012_PEROL</name>
<feature type="compositionally biased region" description="Polar residues" evidence="7">
    <location>
        <begin position="954"/>
        <end position="968"/>
    </location>
</feature>
<dbReference type="AlphaFoldDB" id="A0A7J6U012"/>
<feature type="transmembrane region" description="Helical" evidence="8">
    <location>
        <begin position="406"/>
        <end position="428"/>
    </location>
</feature>
<dbReference type="InterPro" id="IPR023395">
    <property type="entry name" value="MCP_dom_sf"/>
</dbReference>
<gene>
    <name evidence="9" type="ORF">FOZ62_014875</name>
</gene>
<dbReference type="InterPro" id="IPR001046">
    <property type="entry name" value="NRAMP_fam"/>
</dbReference>
<sequence length="1063" mass="116362">MGPSAPHEPLLMPTATASTASSGDEEDIARGRVVICPVDALPSDEKRRAKFSMRTFLRYAGPGWLMSLAYLDPGNLEADLQSGVYTGFQLSWVMLLAHAVGLLLQCLSARLGFVTGKSLAQHCRQGYGPRTGTILWILTEIAIIGSDIQEVLGSAVAFRLLFGIPLWMGCIITAADTFTFLAAQYLHGTRVLEGFVVSVIMIMCACFFANLDVVKPEPISVALGFIPSVASYAVVQMVGVVGAVIMPHNIYLHSALISSTRRIDRRNPRALEQANVYFSLDAGVALVVSFFINTAIMTSFAQGFFSPHCATNPSGTLGCNTAAIEPAGECALDDCNCVNSMGQQGFCTAIGLSNGGSALASLVGSSEFAATLFAIGVLAAGQASTMTGSLAGQYVMEGFLGLHIPLWLRLLVTRSIALVPALVVAVWQSTAAGESAASLSAVNDWLNILQSIQLPFALLPLLHFVGDAKVMGHDWAIGSRLKSVCWACALSLIVINAYLLHSQLANLEAGPFMFALGVAAFGGYLVLMGAAVRSELKAFLRFSYLSPPLRLRMQAHADEKWWVRPVAGALASQTADFFTYPIDTSKTRLQLSGEAGGVKRYSGMADAIKKVYQNEGSSGLYKGFSAALVRQGLYRGLVFALYEPLRDETCELLGEDKSSASLKVKILAGGVGGILGSAMINPVDVIKVRMQGDLKVGAERRYRNVFDGLYKMYTTEGLKGISVGVIPNMQRAFLVNAAELATYDQCKEEIVKVFGDNTFSYFVSSMIAGFVAAVVSTPVDVAKTRLMNQDLTKGRAYRGLTDCLVKTVKSEGLFAVYKGFIPNWSGFRGTLLVDSSTTRLARPMAPPRSKPSTGYNEFKKREKQHKFQRKAKQMKKYHRMLQHEEKSESINATREDYEDRLFNPFGKPRVTEPAGETNVVVERQPAAEQAVVLTEKNEESVNEFVTNDEEMSEALQQQEENDAQSSESPVVAEAPKEGKGVDARSNPFQKEQRQYQRWEAERERREKEFEEREEEIKNQKIRSAKARRAHGRLLSARTKKGQPKMHMQLESMMRRYKKKQQKD</sequence>
<dbReference type="Pfam" id="PF01566">
    <property type="entry name" value="Nramp"/>
    <property type="match status" value="1"/>
</dbReference>
<protein>
    <submittedName>
        <fullName evidence="9">Uncharacterized protein</fullName>
    </submittedName>
</protein>
<evidence type="ECO:0000256" key="1">
    <source>
        <dbReference type="ARBA" id="ARBA00004141"/>
    </source>
</evidence>
<keyword evidence="2" id="KW-0813">Transport</keyword>
<keyword evidence="4 8" id="KW-1133">Transmembrane helix</keyword>
<keyword evidence="3 6" id="KW-0812">Transmembrane</keyword>
<feature type="transmembrane region" description="Helical" evidence="8">
    <location>
        <begin position="91"/>
        <end position="113"/>
    </location>
</feature>
<dbReference type="Proteomes" id="UP000574390">
    <property type="component" value="Unassembled WGS sequence"/>
</dbReference>
<evidence type="ECO:0000256" key="2">
    <source>
        <dbReference type="ARBA" id="ARBA00022448"/>
    </source>
</evidence>
<dbReference type="PANTHER" id="PTHR11706">
    <property type="entry name" value="SOLUTE CARRIER PROTEIN FAMILY 11 MEMBER"/>
    <property type="match status" value="1"/>
</dbReference>
<feature type="transmembrane region" description="Helical" evidence="8">
    <location>
        <begin position="233"/>
        <end position="253"/>
    </location>
</feature>
<evidence type="ECO:0000256" key="3">
    <source>
        <dbReference type="ARBA" id="ARBA00022692"/>
    </source>
</evidence>
<feature type="transmembrane region" description="Helical" evidence="8">
    <location>
        <begin position="483"/>
        <end position="500"/>
    </location>
</feature>
<feature type="transmembrane region" description="Helical" evidence="8">
    <location>
        <begin position="368"/>
        <end position="394"/>
    </location>
</feature>
<dbReference type="SUPFAM" id="SSF103506">
    <property type="entry name" value="Mitochondrial carrier"/>
    <property type="match status" value="1"/>
</dbReference>
<feature type="transmembrane region" description="Helical" evidence="8">
    <location>
        <begin position="759"/>
        <end position="779"/>
    </location>
</feature>
<dbReference type="EMBL" id="JABANM010003547">
    <property type="protein sequence ID" value="KAF4750695.1"/>
    <property type="molecule type" value="Genomic_DNA"/>
</dbReference>
<comment type="caution">
    <text evidence="9">The sequence shown here is derived from an EMBL/GenBank/DDBJ whole genome shotgun (WGS) entry which is preliminary data.</text>
</comment>
<dbReference type="GO" id="GO:0005384">
    <property type="term" value="F:manganese ion transmembrane transporter activity"/>
    <property type="evidence" value="ECO:0007669"/>
    <property type="project" value="TreeGrafter"/>
</dbReference>